<evidence type="ECO:0000313" key="2">
    <source>
        <dbReference type="EMBL" id="QGY47853.1"/>
    </source>
</evidence>
<evidence type="ECO:0000313" key="3">
    <source>
        <dbReference type="Proteomes" id="UP000428260"/>
    </source>
</evidence>
<feature type="transmembrane region" description="Helical" evidence="1">
    <location>
        <begin position="27"/>
        <end position="47"/>
    </location>
</feature>
<accession>A0A6I6K899</accession>
<dbReference type="KEGG" id="mcos:GM418_30615"/>
<evidence type="ECO:0000256" key="1">
    <source>
        <dbReference type="SAM" id="Phobius"/>
    </source>
</evidence>
<sequence length="219" mass="25665">MRCLGLTKRFTRCKKNSHIGFCNNHKFQPIVLIIAFGSAFIWITDLFNSVGFDKKPIEYVYQKESGHENFEITTTSLNFPLINEIDNEYFIKVSFKNKSEKILTNFNCKIYLVKRPNNFNRKDYTETKTIISSAIKIMPGLSYSLRSDTLKLERPIKNKIGFYLIIQYSYNVDNNTRNVVDYFKVEHPKVGEVNDYFPDSLGYVIIDKYAKDIIKIKCQ</sequence>
<organism evidence="2 3">
    <name type="scientific">Maribellus comscasis</name>
    <dbReference type="NCBI Taxonomy" id="2681766"/>
    <lineage>
        <taxon>Bacteria</taxon>
        <taxon>Pseudomonadati</taxon>
        <taxon>Bacteroidota</taxon>
        <taxon>Bacteroidia</taxon>
        <taxon>Marinilabiliales</taxon>
        <taxon>Prolixibacteraceae</taxon>
        <taxon>Maribellus</taxon>
    </lineage>
</organism>
<dbReference type="RefSeq" id="WP_158872109.1">
    <property type="nucleotide sequence ID" value="NZ_CP046401.1"/>
</dbReference>
<keyword evidence="1" id="KW-0812">Transmembrane</keyword>
<dbReference type="Proteomes" id="UP000428260">
    <property type="component" value="Chromosome"/>
</dbReference>
<gene>
    <name evidence="2" type="ORF">GM418_30615</name>
</gene>
<proteinExistence type="predicted"/>
<protein>
    <submittedName>
        <fullName evidence="2">Uncharacterized protein</fullName>
    </submittedName>
</protein>
<dbReference type="EMBL" id="CP046401">
    <property type="protein sequence ID" value="QGY47853.1"/>
    <property type="molecule type" value="Genomic_DNA"/>
</dbReference>
<name>A0A6I6K899_9BACT</name>
<keyword evidence="3" id="KW-1185">Reference proteome</keyword>
<keyword evidence="1" id="KW-1133">Transmembrane helix</keyword>
<reference evidence="2 3" key="1">
    <citation type="submission" date="2019-11" db="EMBL/GenBank/DDBJ databases">
        <authorList>
            <person name="Zheng R.K."/>
            <person name="Sun C.M."/>
        </authorList>
    </citation>
    <scope>NUCLEOTIDE SEQUENCE [LARGE SCALE GENOMIC DNA]</scope>
    <source>
        <strain evidence="2 3">WC007</strain>
    </source>
</reference>
<dbReference type="AlphaFoldDB" id="A0A6I6K899"/>
<keyword evidence="1" id="KW-0472">Membrane</keyword>